<protein>
    <recommendedName>
        <fullName evidence="4">Nuclease</fullName>
    </recommendedName>
</protein>
<comment type="caution">
    <text evidence="2">The sequence shown here is derived from an EMBL/GenBank/DDBJ whole genome shotgun (WGS) entry which is preliminary data.</text>
</comment>
<keyword evidence="1" id="KW-0812">Transmembrane</keyword>
<organism evidence="2 3">
    <name type="scientific">Merismopedia glauca CCAP 1448/3</name>
    <dbReference type="NCBI Taxonomy" id="1296344"/>
    <lineage>
        <taxon>Bacteria</taxon>
        <taxon>Bacillati</taxon>
        <taxon>Cyanobacteriota</taxon>
        <taxon>Cyanophyceae</taxon>
        <taxon>Synechococcales</taxon>
        <taxon>Merismopediaceae</taxon>
        <taxon>Merismopedia</taxon>
    </lineage>
</organism>
<keyword evidence="1" id="KW-1133">Transmembrane helix</keyword>
<evidence type="ECO:0008006" key="4">
    <source>
        <dbReference type="Google" id="ProtNLM"/>
    </source>
</evidence>
<sequence>MRKRRKQSLIGIMVRFGILAVIVVIAMEFSRSHYPSLIASIAKPGCKIKGNISHNTGIKLYHLPGMEDYESTVIDPAKGEKWFCTESEAIANGWRKAPR</sequence>
<dbReference type="Proteomes" id="UP000238762">
    <property type="component" value="Unassembled WGS sequence"/>
</dbReference>
<keyword evidence="3" id="KW-1185">Reference proteome</keyword>
<reference evidence="2 3" key="2">
    <citation type="submission" date="2018-03" db="EMBL/GenBank/DDBJ databases">
        <title>The ancient ancestry and fast evolution of plastids.</title>
        <authorList>
            <person name="Moore K.R."/>
            <person name="Magnabosco C."/>
            <person name="Momper L."/>
            <person name="Gold D.A."/>
            <person name="Bosak T."/>
            <person name="Fournier G.P."/>
        </authorList>
    </citation>
    <scope>NUCLEOTIDE SEQUENCE [LARGE SCALE GENOMIC DNA]</scope>
    <source>
        <strain evidence="2 3">CCAP 1448/3</strain>
    </source>
</reference>
<reference evidence="2 3" key="1">
    <citation type="submission" date="2018-02" db="EMBL/GenBank/DDBJ databases">
        <authorList>
            <person name="Cohen D.B."/>
            <person name="Kent A.D."/>
        </authorList>
    </citation>
    <scope>NUCLEOTIDE SEQUENCE [LARGE SCALE GENOMIC DNA]</scope>
    <source>
        <strain evidence="2 3">CCAP 1448/3</strain>
    </source>
</reference>
<name>A0A2T1C3P2_9CYAN</name>
<feature type="transmembrane region" description="Helical" evidence="1">
    <location>
        <begin position="12"/>
        <end position="30"/>
    </location>
</feature>
<evidence type="ECO:0000313" key="2">
    <source>
        <dbReference type="EMBL" id="PSB02834.1"/>
    </source>
</evidence>
<dbReference type="RefSeq" id="WP_106288786.1">
    <property type="nucleotide sequence ID" value="NZ_CAWNTC010000038.1"/>
</dbReference>
<dbReference type="EMBL" id="PVWJ01000048">
    <property type="protein sequence ID" value="PSB02834.1"/>
    <property type="molecule type" value="Genomic_DNA"/>
</dbReference>
<dbReference type="OrthoDB" id="9800919at2"/>
<accession>A0A2T1C3P2</accession>
<evidence type="ECO:0000313" key="3">
    <source>
        <dbReference type="Proteomes" id="UP000238762"/>
    </source>
</evidence>
<gene>
    <name evidence="2" type="ORF">C7B64_11440</name>
</gene>
<dbReference type="AlphaFoldDB" id="A0A2T1C3P2"/>
<keyword evidence="1" id="KW-0472">Membrane</keyword>
<proteinExistence type="predicted"/>
<evidence type="ECO:0000256" key="1">
    <source>
        <dbReference type="SAM" id="Phobius"/>
    </source>
</evidence>